<dbReference type="EMBL" id="LDPH01000047">
    <property type="protein sequence ID" value="KLV17566.1"/>
    <property type="molecule type" value="Genomic_DNA"/>
</dbReference>
<name>A0A0J1HV29_NIACI</name>
<dbReference type="AlphaFoldDB" id="A0A0J1HV29"/>
<comment type="caution">
    <text evidence="1">The sequence shown here is derived from an EMBL/GenBank/DDBJ whole genome shotgun (WGS) entry which is preliminary data.</text>
</comment>
<evidence type="ECO:0000313" key="2">
    <source>
        <dbReference type="Proteomes" id="UP000036045"/>
    </source>
</evidence>
<organism evidence="1 2">
    <name type="scientific">Niallia circulans</name>
    <name type="common">Bacillus circulans</name>
    <dbReference type="NCBI Taxonomy" id="1397"/>
    <lineage>
        <taxon>Bacteria</taxon>
        <taxon>Bacillati</taxon>
        <taxon>Bacillota</taxon>
        <taxon>Bacilli</taxon>
        <taxon>Bacillales</taxon>
        <taxon>Bacillaceae</taxon>
        <taxon>Niallia</taxon>
    </lineage>
</organism>
<dbReference type="OrthoDB" id="9885248at2"/>
<protein>
    <submittedName>
        <fullName evidence="1">Uncharacterized protein</fullName>
    </submittedName>
</protein>
<keyword evidence="2" id="KW-1185">Reference proteome</keyword>
<evidence type="ECO:0000313" key="1">
    <source>
        <dbReference type="EMBL" id="KLV17566.1"/>
    </source>
</evidence>
<dbReference type="Proteomes" id="UP000036045">
    <property type="component" value="Unassembled WGS sequence"/>
</dbReference>
<gene>
    <name evidence="1" type="ORF">ABW02_24610</name>
</gene>
<dbReference type="PATRIC" id="fig|1397.4.peg.4440"/>
<proteinExistence type="predicted"/>
<accession>A0A0J1HV29</accession>
<reference evidence="1 2" key="1">
    <citation type="submission" date="2015-05" db="EMBL/GenBank/DDBJ databases">
        <title>Whole genome sequence and identification of bacterial endophytes from Costus igneus.</title>
        <authorList>
            <person name="Lee Y.P."/>
            <person name="Gan H.M."/>
            <person name="Eng W."/>
            <person name="Wheatley M.S."/>
            <person name="Caraballo A."/>
            <person name="Polter S."/>
            <person name="Savka M.A."/>
            <person name="Hudson A.O."/>
        </authorList>
    </citation>
    <scope>NUCLEOTIDE SEQUENCE [LARGE SCALE GENOMIC DNA]</scope>
    <source>
        <strain evidence="1 2">RIT379</strain>
    </source>
</reference>
<dbReference type="RefSeq" id="WP_047944801.1">
    <property type="nucleotide sequence ID" value="NZ_JBANBP010000213.1"/>
</dbReference>
<sequence>METLINTVEQVNFKVETSCFKTYEFSTHNGLYVEEAQSEFSSFRLMIYKNEEAAIFVANEFDYDISEEVSYLFDIEKIKNICENQKDVPDFSDDYYEEN</sequence>